<dbReference type="PANTHER" id="PTHR11101:SF80">
    <property type="entry name" value="PHOSPHATE TRANSPORTER"/>
    <property type="match status" value="1"/>
</dbReference>
<feature type="transmembrane region" description="Helical" evidence="6">
    <location>
        <begin position="216"/>
        <end position="233"/>
    </location>
</feature>
<keyword evidence="2 6" id="KW-0813">Transport</keyword>
<evidence type="ECO:0000256" key="4">
    <source>
        <dbReference type="ARBA" id="ARBA00022989"/>
    </source>
</evidence>
<evidence type="ECO:0000256" key="6">
    <source>
        <dbReference type="RuleBase" id="RU363058"/>
    </source>
</evidence>
<evidence type="ECO:0000256" key="1">
    <source>
        <dbReference type="ARBA" id="ARBA00004141"/>
    </source>
</evidence>
<name>A0A0C1EF75_9BACT</name>
<dbReference type="GO" id="GO:0005315">
    <property type="term" value="F:phosphate transmembrane transporter activity"/>
    <property type="evidence" value="ECO:0007669"/>
    <property type="project" value="InterPro"/>
</dbReference>
<sequence length="473" mass="50195">MKIMSIEIILLILVLVAGFYMSWNIGANDVANAMGTSVGSGALTLKQAVIIAAVLEFSGAFFFGSHVSSTIQTGIVDPEIFAHDSRILVYGMLSSLIAAGAWLQVASYFGWPVSTTHSIIGALIGFGVVVGGIEAVYWSNVFSIVSSWIVSPLLGGLISYGVFSLLRKQIFYSSCPLKAAKKWTPLLVFLLILILFLIMIPSGLKNLNLSPLQGLFMSLVAGGIGAFISWLCLKRLFPTEVQIRSVAQINLEQIKEMEKAKKCLERVQSASCGELQFHLENVVEEIDGMIHKQSEPHDDAHSEYSGVEKIFGYLQIISACLMAFAHGANDVANAIGPLSASASILLTGEIPFEAPVPAWALALGGVGIVAGLATWGWRVIETIGKKITELTPTRGFAAEFGAATTILLASRLGLPISTTHTLVGAVIGVGLARGIEALDLGTMREIVISWVVTVPAGAAVAVAVFYLIAGIFG</sequence>
<evidence type="ECO:0000256" key="5">
    <source>
        <dbReference type="ARBA" id="ARBA00023136"/>
    </source>
</evidence>
<keyword evidence="5 6" id="KW-0472">Membrane</keyword>
<keyword evidence="4 6" id="KW-1133">Transmembrane helix</keyword>
<dbReference type="PANTHER" id="PTHR11101">
    <property type="entry name" value="PHOSPHATE TRANSPORTER"/>
    <property type="match status" value="1"/>
</dbReference>
<comment type="subcellular location">
    <subcellularLocation>
        <location evidence="1 6">Membrane</location>
        <topology evidence="1 6">Multi-pass membrane protein</topology>
    </subcellularLocation>
</comment>
<dbReference type="PATRIC" id="fig|83552.4.peg.112"/>
<evidence type="ECO:0000313" key="7">
    <source>
        <dbReference type="EMBL" id="KIA78678.1"/>
    </source>
</evidence>
<feature type="transmembrane region" description="Helical" evidence="6">
    <location>
        <begin position="87"/>
        <end position="111"/>
    </location>
</feature>
<dbReference type="AlphaFoldDB" id="A0A0C1EF75"/>
<evidence type="ECO:0000256" key="3">
    <source>
        <dbReference type="ARBA" id="ARBA00022692"/>
    </source>
</evidence>
<gene>
    <name evidence="7" type="primary">pht2-1</name>
    <name evidence="7" type="ORF">DB43_DP00350</name>
</gene>
<feature type="transmembrane region" description="Helical" evidence="6">
    <location>
        <begin position="412"/>
        <end position="435"/>
    </location>
</feature>
<dbReference type="InterPro" id="IPR001204">
    <property type="entry name" value="Phos_transporter"/>
</dbReference>
<feature type="transmembrane region" description="Helical" evidence="6">
    <location>
        <begin position="447"/>
        <end position="472"/>
    </location>
</feature>
<organism evidence="7 8">
    <name type="scientific">Parachlamydia acanthamoebae</name>
    <dbReference type="NCBI Taxonomy" id="83552"/>
    <lineage>
        <taxon>Bacteria</taxon>
        <taxon>Pseudomonadati</taxon>
        <taxon>Chlamydiota</taxon>
        <taxon>Chlamydiia</taxon>
        <taxon>Parachlamydiales</taxon>
        <taxon>Parachlamydiaceae</taxon>
        <taxon>Parachlamydia</taxon>
    </lineage>
</organism>
<proteinExistence type="inferred from homology"/>
<feature type="transmembrane region" description="Helical" evidence="6">
    <location>
        <begin position="118"/>
        <end position="138"/>
    </location>
</feature>
<dbReference type="GO" id="GO:0016020">
    <property type="term" value="C:membrane"/>
    <property type="evidence" value="ECO:0007669"/>
    <property type="project" value="UniProtKB-SubCell"/>
</dbReference>
<dbReference type="Proteomes" id="UP000031307">
    <property type="component" value="Unassembled WGS sequence"/>
</dbReference>
<feature type="transmembrane region" description="Helical" evidence="6">
    <location>
        <begin position="144"/>
        <end position="166"/>
    </location>
</feature>
<dbReference type="GO" id="GO:0035435">
    <property type="term" value="P:phosphate ion transmembrane transport"/>
    <property type="evidence" value="ECO:0007669"/>
    <property type="project" value="TreeGrafter"/>
</dbReference>
<accession>A0A0C1EF75</accession>
<evidence type="ECO:0000256" key="2">
    <source>
        <dbReference type="ARBA" id="ARBA00022448"/>
    </source>
</evidence>
<dbReference type="Pfam" id="PF01384">
    <property type="entry name" value="PHO4"/>
    <property type="match status" value="1"/>
</dbReference>
<protein>
    <recommendedName>
        <fullName evidence="6">Phosphate transporter</fullName>
    </recommendedName>
</protein>
<reference evidence="7 8" key="1">
    <citation type="journal article" date="2014" name="Mol. Biol. Evol.">
        <title>Massive expansion of Ubiquitination-related gene families within the Chlamydiae.</title>
        <authorList>
            <person name="Domman D."/>
            <person name="Collingro A."/>
            <person name="Lagkouvardos I."/>
            <person name="Gehre L."/>
            <person name="Weinmaier T."/>
            <person name="Rattei T."/>
            <person name="Subtil A."/>
            <person name="Horn M."/>
        </authorList>
    </citation>
    <scope>NUCLEOTIDE SEQUENCE [LARGE SCALE GENOMIC DNA]</scope>
    <source>
        <strain evidence="7 8">OEW1</strain>
    </source>
</reference>
<keyword evidence="6" id="KW-0592">Phosphate transport</keyword>
<comment type="similarity">
    <text evidence="6">Belongs to the inorganic phosphate transporter (PiT) (TC 2.A.20) family.</text>
</comment>
<feature type="transmembrane region" description="Helical" evidence="6">
    <location>
        <begin position="356"/>
        <end position="377"/>
    </location>
</feature>
<feature type="transmembrane region" description="Helical" evidence="6">
    <location>
        <begin position="310"/>
        <end position="328"/>
    </location>
</feature>
<feature type="transmembrane region" description="Helical" evidence="6">
    <location>
        <begin position="186"/>
        <end position="204"/>
    </location>
</feature>
<evidence type="ECO:0000313" key="8">
    <source>
        <dbReference type="Proteomes" id="UP000031307"/>
    </source>
</evidence>
<keyword evidence="3 6" id="KW-0812">Transmembrane</keyword>
<comment type="caution">
    <text evidence="7">The sequence shown here is derived from an EMBL/GenBank/DDBJ whole genome shotgun (WGS) entry which is preliminary data.</text>
</comment>
<dbReference type="EMBL" id="JSAM01000010">
    <property type="protein sequence ID" value="KIA78678.1"/>
    <property type="molecule type" value="Genomic_DNA"/>
</dbReference>